<reference evidence="1 2" key="1">
    <citation type="journal article" date="2011" name="PLoS Genet.">
        <title>Comparative genomic analysis of human fungal pathogens causing paracoccidioidomycosis.</title>
        <authorList>
            <person name="Desjardins C.A."/>
            <person name="Champion M.D."/>
            <person name="Holder J.W."/>
            <person name="Muszewska A."/>
            <person name="Goldberg J."/>
            <person name="Bailao A.M."/>
            <person name="Brigido M.M."/>
            <person name="Ferreira M.E."/>
            <person name="Garcia A.M."/>
            <person name="Grynberg M."/>
            <person name="Gujja S."/>
            <person name="Heiman D.I."/>
            <person name="Henn M.R."/>
            <person name="Kodira C.D."/>
            <person name="Leon-Narvaez H."/>
            <person name="Longo L.V."/>
            <person name="Ma L.J."/>
            <person name="Malavazi I."/>
            <person name="Matsuo A.L."/>
            <person name="Morais F.V."/>
            <person name="Pereira M."/>
            <person name="Rodriguez-Brito S."/>
            <person name="Sakthikumar S."/>
            <person name="Salem-Izacc S.M."/>
            <person name="Sykes S.M."/>
            <person name="Teixeira M.M."/>
            <person name="Vallejo M.C."/>
            <person name="Walter M.E."/>
            <person name="Yandava C."/>
            <person name="Young S."/>
            <person name="Zeng Q."/>
            <person name="Zucker J."/>
            <person name="Felipe M.S."/>
            <person name="Goldman G.H."/>
            <person name="Haas B.J."/>
            <person name="McEwen J.G."/>
            <person name="Nino-Vega G."/>
            <person name="Puccia R."/>
            <person name="San-Blas G."/>
            <person name="Soares C.M."/>
            <person name="Birren B.W."/>
            <person name="Cuomo C.A."/>
        </authorList>
    </citation>
    <scope>NUCLEOTIDE SEQUENCE [LARGE SCALE GENOMIC DNA]</scope>
    <source>
        <strain evidence="2">ATCC MYA-826 / Pb01</strain>
    </source>
</reference>
<name>A0A0A2V1P8_PARBA</name>
<dbReference type="EMBL" id="KN293997">
    <property type="protein sequence ID" value="KGQ01681.1"/>
    <property type="molecule type" value="Genomic_DNA"/>
</dbReference>
<accession>A0A0A2V1P8</accession>
<protein>
    <submittedName>
        <fullName evidence="1">Uncharacterized protein</fullName>
    </submittedName>
</protein>
<organism evidence="1 2">
    <name type="scientific">Paracoccidioides lutzii (strain ATCC MYA-826 / Pb01)</name>
    <name type="common">Paracoccidioides brasiliensis</name>
    <dbReference type="NCBI Taxonomy" id="502779"/>
    <lineage>
        <taxon>Eukaryota</taxon>
        <taxon>Fungi</taxon>
        <taxon>Dikarya</taxon>
        <taxon>Ascomycota</taxon>
        <taxon>Pezizomycotina</taxon>
        <taxon>Eurotiomycetes</taxon>
        <taxon>Eurotiomycetidae</taxon>
        <taxon>Onygenales</taxon>
        <taxon>Ajellomycetaceae</taxon>
        <taxon>Paracoccidioides</taxon>
    </lineage>
</organism>
<sequence>MGSKKWMSGRIILVDVKSFMIDQVLQGQLQITGQIEAQDFDKDNACIVRRRKWLFWREEISCSVPENFSSGKNANNFVGIPGIADDFIPRVFGRDNMHLGAKPTRFLGQEEFDGVHRTWLSQEDAAHDSLEPTPQLVLARIT</sequence>
<dbReference type="VEuPathDB" id="FungiDB:PAAG_11526"/>
<dbReference type="AlphaFoldDB" id="A0A0A2V1P8"/>
<dbReference type="GeneID" id="26970494"/>
<dbReference type="HOGENOM" id="CLU_1816381_0_0_1"/>
<dbReference type="RefSeq" id="XP_015703187.1">
    <property type="nucleotide sequence ID" value="XM_015847163.1"/>
</dbReference>
<evidence type="ECO:0000313" key="2">
    <source>
        <dbReference type="Proteomes" id="UP000002059"/>
    </source>
</evidence>
<keyword evidence="2" id="KW-1185">Reference proteome</keyword>
<dbReference type="Proteomes" id="UP000002059">
    <property type="component" value="Partially assembled WGS sequence"/>
</dbReference>
<proteinExistence type="predicted"/>
<dbReference type="KEGG" id="pbl:PAAG_11526"/>
<gene>
    <name evidence="1" type="ORF">PAAG_11526</name>
</gene>
<evidence type="ECO:0000313" key="1">
    <source>
        <dbReference type="EMBL" id="KGQ01681.1"/>
    </source>
</evidence>